<keyword evidence="2" id="KW-1185">Reference proteome</keyword>
<accession>A0A165T024</accession>
<evidence type="ECO:0000313" key="2">
    <source>
        <dbReference type="Proteomes" id="UP000076761"/>
    </source>
</evidence>
<dbReference type="InParanoid" id="A0A165T024"/>
<dbReference type="Proteomes" id="UP000076761">
    <property type="component" value="Unassembled WGS sequence"/>
</dbReference>
<organism evidence="1 2">
    <name type="scientific">Neolentinus lepideus HHB14362 ss-1</name>
    <dbReference type="NCBI Taxonomy" id="1314782"/>
    <lineage>
        <taxon>Eukaryota</taxon>
        <taxon>Fungi</taxon>
        <taxon>Dikarya</taxon>
        <taxon>Basidiomycota</taxon>
        <taxon>Agaricomycotina</taxon>
        <taxon>Agaricomycetes</taxon>
        <taxon>Gloeophyllales</taxon>
        <taxon>Gloeophyllaceae</taxon>
        <taxon>Neolentinus</taxon>
    </lineage>
</organism>
<proteinExistence type="predicted"/>
<gene>
    <name evidence="1" type="ORF">NEOLEDRAFT_1132979</name>
</gene>
<dbReference type="AlphaFoldDB" id="A0A165T024"/>
<protein>
    <submittedName>
        <fullName evidence="1">Uncharacterized protein</fullName>
    </submittedName>
</protein>
<sequence>MSTWRFKDNNAQKGMESTSLPLTQANAKLKMRDYLQGMRTVLVQYGNSRDDCVAYLTEFFTRSTRVALTLVSL</sequence>
<name>A0A165T024_9AGAM</name>
<reference evidence="1 2" key="1">
    <citation type="journal article" date="2016" name="Mol. Biol. Evol.">
        <title>Comparative Genomics of Early-Diverging Mushroom-Forming Fungi Provides Insights into the Origins of Lignocellulose Decay Capabilities.</title>
        <authorList>
            <person name="Nagy L.G."/>
            <person name="Riley R."/>
            <person name="Tritt A."/>
            <person name="Adam C."/>
            <person name="Daum C."/>
            <person name="Floudas D."/>
            <person name="Sun H."/>
            <person name="Yadav J.S."/>
            <person name="Pangilinan J."/>
            <person name="Larsson K.H."/>
            <person name="Matsuura K."/>
            <person name="Barry K."/>
            <person name="Labutti K."/>
            <person name="Kuo R."/>
            <person name="Ohm R.A."/>
            <person name="Bhattacharya S.S."/>
            <person name="Shirouzu T."/>
            <person name="Yoshinaga Y."/>
            <person name="Martin F.M."/>
            <person name="Grigoriev I.V."/>
            <person name="Hibbett D.S."/>
        </authorList>
    </citation>
    <scope>NUCLEOTIDE SEQUENCE [LARGE SCALE GENOMIC DNA]</scope>
    <source>
        <strain evidence="1 2">HHB14362 ss-1</strain>
    </source>
</reference>
<evidence type="ECO:0000313" key="1">
    <source>
        <dbReference type="EMBL" id="KZT25931.1"/>
    </source>
</evidence>
<dbReference type="EMBL" id="KV425569">
    <property type="protein sequence ID" value="KZT25931.1"/>
    <property type="molecule type" value="Genomic_DNA"/>
</dbReference>